<keyword evidence="3" id="KW-1185">Reference proteome</keyword>
<gene>
    <name evidence="2" type="ORF">J4H92_04875</name>
</gene>
<proteinExistence type="predicted"/>
<reference evidence="2" key="1">
    <citation type="submission" date="2021-03" db="EMBL/GenBank/DDBJ databases">
        <title>Leucobacter chromiisoli sp. nov., isolated from chromium-containing soil of chemical plant.</title>
        <authorList>
            <person name="Xu Z."/>
        </authorList>
    </citation>
    <scope>NUCLEOTIDE SEQUENCE</scope>
    <source>
        <strain evidence="2">S27</strain>
    </source>
</reference>
<sequence>MRRGFPDLLVPRAPDEEGSPGTRYLLAILAALEDPGIGPGFIGLVRGLGTHEESRRIFLRFVGEELLGRVAPQLDSDRAEERVALAGSQLLGLVVARYVLRIPPLAGLSIEQVARTIGPSIDRYILGDLDWGGDAGGIA</sequence>
<dbReference type="EMBL" id="JAGDYM010000005">
    <property type="protein sequence ID" value="MBO1901278.1"/>
    <property type="molecule type" value="Genomic_DNA"/>
</dbReference>
<protein>
    <recommendedName>
        <fullName evidence="1">Tetracyclin repressor-like C-terminal domain-containing protein</fullName>
    </recommendedName>
</protein>
<dbReference type="InterPro" id="IPR041678">
    <property type="entry name" value="TetR_C_16"/>
</dbReference>
<comment type="caution">
    <text evidence="2">The sequence shown here is derived from an EMBL/GenBank/DDBJ whole genome shotgun (WGS) entry which is preliminary data.</text>
</comment>
<evidence type="ECO:0000259" key="1">
    <source>
        <dbReference type="Pfam" id="PF17920"/>
    </source>
</evidence>
<dbReference type="SUPFAM" id="SSF48498">
    <property type="entry name" value="Tetracyclin repressor-like, C-terminal domain"/>
    <property type="match status" value="1"/>
</dbReference>
<feature type="domain" description="Tetracyclin repressor-like C-terminal" evidence="1">
    <location>
        <begin position="21"/>
        <end position="125"/>
    </location>
</feature>
<name>A0A939MHY8_9MICO</name>
<organism evidence="2 3">
    <name type="scientific">Leucobacter weissii</name>
    <dbReference type="NCBI Taxonomy" id="1983706"/>
    <lineage>
        <taxon>Bacteria</taxon>
        <taxon>Bacillati</taxon>
        <taxon>Actinomycetota</taxon>
        <taxon>Actinomycetes</taxon>
        <taxon>Micrococcales</taxon>
        <taxon>Microbacteriaceae</taxon>
        <taxon>Leucobacter</taxon>
    </lineage>
</organism>
<evidence type="ECO:0000313" key="3">
    <source>
        <dbReference type="Proteomes" id="UP000664382"/>
    </source>
</evidence>
<dbReference type="Pfam" id="PF17920">
    <property type="entry name" value="TetR_C_16"/>
    <property type="match status" value="1"/>
</dbReference>
<dbReference type="InterPro" id="IPR036271">
    <property type="entry name" value="Tet_transcr_reg_TetR-rel_C_sf"/>
</dbReference>
<dbReference type="Proteomes" id="UP000664382">
    <property type="component" value="Unassembled WGS sequence"/>
</dbReference>
<accession>A0A939MHY8</accession>
<evidence type="ECO:0000313" key="2">
    <source>
        <dbReference type="EMBL" id="MBO1901278.1"/>
    </source>
</evidence>
<dbReference type="AlphaFoldDB" id="A0A939MHY8"/>
<dbReference type="Gene3D" id="1.10.357.10">
    <property type="entry name" value="Tetracycline Repressor, domain 2"/>
    <property type="match status" value="1"/>
</dbReference>
<dbReference type="RefSeq" id="WP_208096704.1">
    <property type="nucleotide sequence ID" value="NZ_JAGDYM010000005.1"/>
</dbReference>